<organism evidence="1 2">
    <name type="scientific">Penicillium desertorum</name>
    <dbReference type="NCBI Taxonomy" id="1303715"/>
    <lineage>
        <taxon>Eukaryota</taxon>
        <taxon>Fungi</taxon>
        <taxon>Dikarya</taxon>
        <taxon>Ascomycota</taxon>
        <taxon>Pezizomycotina</taxon>
        <taxon>Eurotiomycetes</taxon>
        <taxon>Eurotiomycetidae</taxon>
        <taxon>Eurotiales</taxon>
        <taxon>Aspergillaceae</taxon>
        <taxon>Penicillium</taxon>
    </lineage>
</organism>
<evidence type="ECO:0000313" key="1">
    <source>
        <dbReference type="EMBL" id="KAJ5459438.1"/>
    </source>
</evidence>
<sequence>MTQITKWADFARVSEEFDSENEFQYTMFTVIKAISSTTAYYLPAKLRSRFSKSRLPQANP</sequence>
<accession>A0A9X0BHG0</accession>
<dbReference type="EMBL" id="JAPWDO010000008">
    <property type="protein sequence ID" value="KAJ5459438.1"/>
    <property type="molecule type" value="Genomic_DNA"/>
</dbReference>
<keyword evidence="2" id="KW-1185">Reference proteome</keyword>
<dbReference type="AlphaFoldDB" id="A0A9X0BHG0"/>
<evidence type="ECO:0000313" key="2">
    <source>
        <dbReference type="Proteomes" id="UP001147760"/>
    </source>
</evidence>
<protein>
    <submittedName>
        <fullName evidence="1">Uncharacterized protein</fullName>
    </submittedName>
</protein>
<reference evidence="1" key="1">
    <citation type="submission" date="2022-12" db="EMBL/GenBank/DDBJ databases">
        <authorList>
            <person name="Petersen C."/>
        </authorList>
    </citation>
    <scope>NUCLEOTIDE SEQUENCE</scope>
    <source>
        <strain evidence="1">IBT 17660</strain>
    </source>
</reference>
<proteinExistence type="predicted"/>
<comment type="caution">
    <text evidence="1">The sequence shown here is derived from an EMBL/GenBank/DDBJ whole genome shotgun (WGS) entry which is preliminary data.</text>
</comment>
<dbReference type="Proteomes" id="UP001147760">
    <property type="component" value="Unassembled WGS sequence"/>
</dbReference>
<gene>
    <name evidence="1" type="ORF">N7530_011382</name>
</gene>
<reference evidence="1" key="2">
    <citation type="journal article" date="2023" name="IMA Fungus">
        <title>Comparative genomic study of the Penicillium genus elucidates a diverse pangenome and 15 lateral gene transfer events.</title>
        <authorList>
            <person name="Petersen C."/>
            <person name="Sorensen T."/>
            <person name="Nielsen M.R."/>
            <person name="Sondergaard T.E."/>
            <person name="Sorensen J.L."/>
            <person name="Fitzpatrick D.A."/>
            <person name="Frisvad J.C."/>
            <person name="Nielsen K.L."/>
        </authorList>
    </citation>
    <scope>NUCLEOTIDE SEQUENCE</scope>
    <source>
        <strain evidence="1">IBT 17660</strain>
    </source>
</reference>
<name>A0A9X0BHG0_9EURO</name>